<accession>Q4PMY4</accession>
<feature type="signal peptide" evidence="1">
    <location>
        <begin position="1"/>
        <end position="17"/>
    </location>
</feature>
<reference evidence="2" key="2">
    <citation type="journal article" date="2006" name="Insect Biochem. Mol. Biol.">
        <title>An annotated catalog of salivary gland transcripts from Ixodes scapularis ticks.</title>
        <authorList>
            <person name="Ribeiro J.M."/>
            <person name="Alarcon-Chaidez F."/>
            <person name="Francischetti I.M."/>
            <person name="Mans B.J."/>
            <person name="Mather T.N."/>
            <person name="Valenzuela J.G."/>
            <person name="Wikel S.K."/>
        </authorList>
    </citation>
    <scope>NUCLEOTIDE SEQUENCE</scope>
    <source>
        <strain evidence="2">IS-6-12L-5-58</strain>
        <tissue evidence="2">Salivary glands</tissue>
    </source>
</reference>
<proteinExistence type="evidence at transcript level"/>
<evidence type="ECO:0000256" key="1">
    <source>
        <dbReference type="SAM" id="SignalP"/>
    </source>
</evidence>
<sequence>MKATLAVLCFLVAVACAIVVEEKMVSHPIDEEALDPRCVKPVDCPGNEKEVSFYDPRRGCQLIRLGENCTHNDNYPTLDLCNEHCPPAPGTHPRRA</sequence>
<name>Q4PMY4_IXOSC</name>
<organism evidence="2">
    <name type="scientific">Ixodes scapularis</name>
    <name type="common">Black-legged tick</name>
    <name type="synonym">Deer tick</name>
    <dbReference type="NCBI Taxonomy" id="6945"/>
    <lineage>
        <taxon>Eukaryota</taxon>
        <taxon>Metazoa</taxon>
        <taxon>Ecdysozoa</taxon>
        <taxon>Arthropoda</taxon>
        <taxon>Chelicerata</taxon>
        <taxon>Arachnida</taxon>
        <taxon>Acari</taxon>
        <taxon>Parasitiformes</taxon>
        <taxon>Ixodida</taxon>
        <taxon>Ixodoidea</taxon>
        <taxon>Ixodidae</taxon>
        <taxon>Ixodinae</taxon>
        <taxon>Ixodes</taxon>
    </lineage>
</organism>
<dbReference type="EMBL" id="DQ065989">
    <property type="protein sequence ID" value="AAY66626.1"/>
    <property type="molecule type" value="mRNA"/>
</dbReference>
<feature type="chain" id="PRO_5004241023" evidence="1">
    <location>
        <begin position="18"/>
        <end position="96"/>
    </location>
</feature>
<dbReference type="PROSITE" id="PS51257">
    <property type="entry name" value="PROKAR_LIPOPROTEIN"/>
    <property type="match status" value="1"/>
</dbReference>
<evidence type="ECO:0000313" key="2">
    <source>
        <dbReference type="EMBL" id="AAY66626.1"/>
    </source>
</evidence>
<dbReference type="AlphaFoldDB" id="Q4PMY4"/>
<keyword evidence="1" id="KW-0732">Signal</keyword>
<protein>
    <submittedName>
        <fullName evidence="2">Putative secreted protein</fullName>
    </submittedName>
</protein>
<dbReference type="VEuPathDB" id="VectorBase:ISCW024676"/>
<reference evidence="2" key="1">
    <citation type="submission" date="2005-05" db="EMBL/GenBank/DDBJ databases">
        <authorList>
            <person name="Tseng H.-P."/>
            <person name="Hseu T.-H."/>
            <person name="Buhler D.R."/>
            <person name="Wang W.-D."/>
            <person name="Tsai H.-L."/>
            <person name="Hu C.-H."/>
        </authorList>
    </citation>
    <scope>NUCLEOTIDE SEQUENCE</scope>
    <source>
        <strain evidence="2">IS-6-12L-5-58</strain>
        <tissue evidence="2">Salivary glands</tissue>
    </source>
</reference>